<dbReference type="InterPro" id="IPR055438">
    <property type="entry name" value="AstE_AspA_cat"/>
</dbReference>
<dbReference type="Gene3D" id="3.40.630.10">
    <property type="entry name" value="Zn peptidases"/>
    <property type="match status" value="1"/>
</dbReference>
<evidence type="ECO:0000259" key="5">
    <source>
        <dbReference type="Pfam" id="PF24827"/>
    </source>
</evidence>
<keyword evidence="2" id="KW-0479">Metal-binding</keyword>
<keyword evidence="7" id="KW-1185">Reference proteome</keyword>
<feature type="domain" description="Succinylglutamate desuccinylase/Aspartoacylase catalytic" evidence="5">
    <location>
        <begin position="51"/>
        <end position="199"/>
    </location>
</feature>
<dbReference type="SUPFAM" id="SSF53187">
    <property type="entry name" value="Zn-dependent exopeptidases"/>
    <property type="match status" value="1"/>
</dbReference>
<dbReference type="RefSeq" id="WP_014149073.1">
    <property type="nucleotide sequence ID" value="NC_016112.1"/>
</dbReference>
<accession>G4SY03</accession>
<dbReference type="Pfam" id="PF24827">
    <property type="entry name" value="AstE_AspA_cat"/>
    <property type="match status" value="1"/>
</dbReference>
<protein>
    <recommendedName>
        <fullName evidence="5">Succinylglutamate desuccinylase/Aspartoacylase catalytic domain-containing protein</fullName>
    </recommendedName>
</protein>
<dbReference type="CDD" id="cd06256">
    <property type="entry name" value="M14_ASTE_ASPA-like"/>
    <property type="match status" value="1"/>
</dbReference>
<dbReference type="KEGG" id="mah:MEALZ_2629"/>
<organism evidence="6 7">
    <name type="scientific">Methylotuvimicrobium alcaliphilum (strain DSM 19304 / NCIMB 14124 / VKM B-2133 / 20Z)</name>
    <name type="common">Methylomicrobium alcaliphilum</name>
    <dbReference type="NCBI Taxonomy" id="1091494"/>
    <lineage>
        <taxon>Bacteria</taxon>
        <taxon>Pseudomonadati</taxon>
        <taxon>Pseudomonadota</taxon>
        <taxon>Gammaproteobacteria</taxon>
        <taxon>Methylococcales</taxon>
        <taxon>Methylococcaceae</taxon>
        <taxon>Methylotuvimicrobium</taxon>
    </lineage>
</organism>
<evidence type="ECO:0000313" key="6">
    <source>
        <dbReference type="EMBL" id="CCE24304.1"/>
    </source>
</evidence>
<evidence type="ECO:0000256" key="1">
    <source>
        <dbReference type="ARBA" id="ARBA00001947"/>
    </source>
</evidence>
<dbReference type="STRING" id="1091494.MEALZ_2629"/>
<gene>
    <name evidence="6" type="ordered locus">MEALZ_2629</name>
</gene>
<reference evidence="7" key="1">
    <citation type="journal article" date="2012" name="J. Bacteriol.">
        <title>Genome sequence of the haloalkaliphilic methanotrophic bacterium Methylomicrobium alcaliphilum 20Z.</title>
        <authorList>
            <person name="Vuilleumier S."/>
            <person name="Khmelenina V.N."/>
            <person name="Bringel F."/>
            <person name="Reshetnikov A.S."/>
            <person name="Lajus A."/>
            <person name="Mangenot S."/>
            <person name="Rouy Z."/>
            <person name="Op den Camp H.J."/>
            <person name="Jetten M.S."/>
            <person name="Dispirito A.A."/>
            <person name="Dunfield P."/>
            <person name="Klotz M.G."/>
            <person name="Semrau J.D."/>
            <person name="Stein L.Y."/>
            <person name="Barbe V."/>
            <person name="Medigue C."/>
            <person name="Trotsenko Y.A."/>
            <person name="Kalyuzhnaya M.G."/>
        </authorList>
    </citation>
    <scope>NUCLEOTIDE SEQUENCE [LARGE SCALE GENOMIC DNA]</scope>
    <source>
        <strain evidence="7">DSM 19304 / NCIMB 14124 / VKM B-2133 / 20Z</strain>
    </source>
</reference>
<dbReference type="Proteomes" id="UP000008315">
    <property type="component" value="Chromosome"/>
</dbReference>
<dbReference type="GO" id="GO:0046872">
    <property type="term" value="F:metal ion binding"/>
    <property type="evidence" value="ECO:0007669"/>
    <property type="project" value="UniProtKB-KW"/>
</dbReference>
<dbReference type="AlphaFoldDB" id="G4SY03"/>
<evidence type="ECO:0000313" key="7">
    <source>
        <dbReference type="Proteomes" id="UP000008315"/>
    </source>
</evidence>
<dbReference type="GO" id="GO:0016788">
    <property type="term" value="F:hydrolase activity, acting on ester bonds"/>
    <property type="evidence" value="ECO:0007669"/>
    <property type="project" value="InterPro"/>
</dbReference>
<evidence type="ECO:0000256" key="2">
    <source>
        <dbReference type="ARBA" id="ARBA00022723"/>
    </source>
</evidence>
<proteinExistence type="predicted"/>
<name>G4SY03_META2</name>
<dbReference type="EMBL" id="FO082060">
    <property type="protein sequence ID" value="CCE24304.1"/>
    <property type="molecule type" value="Genomic_DNA"/>
</dbReference>
<dbReference type="HOGENOM" id="CLU_816212_0_0_6"/>
<comment type="cofactor">
    <cofactor evidence="1">
        <name>Zn(2+)</name>
        <dbReference type="ChEBI" id="CHEBI:29105"/>
    </cofactor>
</comment>
<dbReference type="PATRIC" id="fig|271065.3.peg.2696"/>
<keyword evidence="3" id="KW-0378">Hydrolase</keyword>
<sequence length="343" mass="38541">MNTAPLNPVQLNQLDYLPEGLLTASSETLHEILPNPTLIHLIGKDPAPLFISVLLHGNEPTGLLAAQTLLKKYQDRALPRSVSIFFGNTQAARLGLRRLDRQPDFNRIWPGTELPDCPETRMTQQVVDSMRAKNVFASIDIHNNTGLNPHYACVNKLDDKFLQLASLFGRLIVYFTRPKGVQSAAFAELCPSVTLECGKPDQQHGIEHAFEFLNSCLNLSDFPEHPVYPQDIDLYHTVAQVKIPKSITFSFQETASDLLLNKDLDHMNFNEIPAGTVWGSVDGLKTLPILALDDNAQNISDRFFKIQDGELRITRKAMPSMLTLDEKVIKQDCLCYLMERLHP</sequence>
<evidence type="ECO:0000256" key="4">
    <source>
        <dbReference type="ARBA" id="ARBA00022833"/>
    </source>
</evidence>
<evidence type="ECO:0000256" key="3">
    <source>
        <dbReference type="ARBA" id="ARBA00022801"/>
    </source>
</evidence>
<keyword evidence="4" id="KW-0862">Zinc</keyword>